<dbReference type="AlphaFoldDB" id="A0A8J6PIM8"/>
<proteinExistence type="predicted"/>
<protein>
    <submittedName>
        <fullName evidence="2">Stage II sporulation protein P</fullName>
    </submittedName>
</protein>
<dbReference type="Pfam" id="PF07454">
    <property type="entry name" value="SpoIIP"/>
    <property type="match status" value="1"/>
</dbReference>
<evidence type="ECO:0000256" key="1">
    <source>
        <dbReference type="SAM" id="MobiDB-lite"/>
    </source>
</evidence>
<gene>
    <name evidence="2" type="ORF">H8702_06510</name>
</gene>
<dbReference type="RefSeq" id="WP_093989257.1">
    <property type="nucleotide sequence ID" value="NZ_FYDD01000004.1"/>
</dbReference>
<dbReference type="OrthoDB" id="1633470at2"/>
<feature type="compositionally biased region" description="Acidic residues" evidence="1">
    <location>
        <begin position="87"/>
        <end position="99"/>
    </location>
</feature>
<organism evidence="2 3">
    <name type="scientific">Massiliimalia timonensis</name>
    <dbReference type="NCBI Taxonomy" id="1987501"/>
    <lineage>
        <taxon>Bacteria</taxon>
        <taxon>Bacillati</taxon>
        <taxon>Bacillota</taxon>
        <taxon>Clostridia</taxon>
        <taxon>Eubacteriales</taxon>
        <taxon>Oscillospiraceae</taxon>
        <taxon>Massiliimalia</taxon>
    </lineage>
</organism>
<name>A0A8J6PIM8_9FIRM</name>
<feature type="region of interest" description="Disordered" evidence="1">
    <location>
        <begin position="76"/>
        <end position="117"/>
    </location>
</feature>
<comment type="caution">
    <text evidence="2">The sequence shown here is derived from an EMBL/GenBank/DDBJ whole genome shotgun (WGS) entry which is preliminary data.</text>
</comment>
<sequence>MKKLHRKKNVLTGMIVKMTALGLGVALVLITAPTLAGKLSNLTALSAGISFWDGSIGLPAEEEITVTENKIDDLPINHDAGLLTMPDDPEPSEEPDTEETSAQTSEEEPPKKPDDAGKIIRKTFEGAGVNLGTGYLKNQTSLSTKEIQKLAKADLPFELTDTDEPQVLIYHTHATESYMPYLCDWFDPSWKSRSTNDDKNMTAVGDVLQKKLEDAGIGVIHDKEHYDASYTGAYDRSRVMIEKYLKQYPSIKVVLDVHRDAIGNDPITAPATTIEGKPTAQVMIISCAGTKSKKIPNYKKNLTFAAQLQNQMEKDYPTLTRPILFSNRHYNQDLSTGALLIEVGSHGNTLNEAKNAIGFVGDSLIHLLKGQ</sequence>
<accession>A0A8J6PIM8</accession>
<dbReference type="EMBL" id="JACRTL010000003">
    <property type="protein sequence ID" value="MBC8610775.1"/>
    <property type="molecule type" value="Genomic_DNA"/>
</dbReference>
<dbReference type="SUPFAM" id="SSF53187">
    <property type="entry name" value="Zn-dependent exopeptidases"/>
    <property type="match status" value="1"/>
</dbReference>
<dbReference type="InterPro" id="IPR010897">
    <property type="entry name" value="Spore_II_P"/>
</dbReference>
<feature type="compositionally biased region" description="Basic and acidic residues" evidence="1">
    <location>
        <begin position="108"/>
        <end position="117"/>
    </location>
</feature>
<evidence type="ECO:0000313" key="3">
    <source>
        <dbReference type="Proteomes" id="UP000632659"/>
    </source>
</evidence>
<reference evidence="2" key="1">
    <citation type="submission" date="2020-08" db="EMBL/GenBank/DDBJ databases">
        <title>Genome public.</title>
        <authorList>
            <person name="Liu C."/>
            <person name="Sun Q."/>
        </authorList>
    </citation>
    <scope>NUCLEOTIDE SEQUENCE</scope>
    <source>
        <strain evidence="2">NSJ-15</strain>
    </source>
</reference>
<evidence type="ECO:0000313" key="2">
    <source>
        <dbReference type="EMBL" id="MBC8610775.1"/>
    </source>
</evidence>
<dbReference type="NCBIfam" id="TIGR02867">
    <property type="entry name" value="spore_II_P"/>
    <property type="match status" value="1"/>
</dbReference>
<keyword evidence="3" id="KW-1185">Reference proteome</keyword>
<dbReference type="Proteomes" id="UP000632659">
    <property type="component" value="Unassembled WGS sequence"/>
</dbReference>